<name>A0A4T3F934_9SPHN</name>
<keyword evidence="2" id="KW-1185">Reference proteome</keyword>
<dbReference type="OrthoDB" id="7506803at2"/>
<dbReference type="EMBL" id="SSHH01000001">
    <property type="protein sequence ID" value="TIX51530.1"/>
    <property type="molecule type" value="Genomic_DNA"/>
</dbReference>
<reference evidence="1 2" key="1">
    <citation type="submission" date="2019-04" db="EMBL/GenBank/DDBJ databases">
        <title>Altererythrobacter aquimixticola sp. nov., isolated from sediment of junction between the ocean and a freshwater spring.</title>
        <authorList>
            <person name="Yoon J.-H."/>
        </authorList>
    </citation>
    <scope>NUCLEOTIDE SEQUENCE [LARGE SCALE GENOMIC DNA]</scope>
    <source>
        <strain evidence="1 2">SSKS-13</strain>
    </source>
</reference>
<organism evidence="1 2">
    <name type="scientific">Alteraurantiacibacter aquimixticola</name>
    <dbReference type="NCBI Taxonomy" id="2489173"/>
    <lineage>
        <taxon>Bacteria</taxon>
        <taxon>Pseudomonadati</taxon>
        <taxon>Pseudomonadota</taxon>
        <taxon>Alphaproteobacteria</taxon>
        <taxon>Sphingomonadales</taxon>
        <taxon>Erythrobacteraceae</taxon>
        <taxon>Alteraurantiacibacter</taxon>
    </lineage>
</organism>
<sequence>MASSFEPAFQQVPAVSVPAADAAPAQPWFAMLDRGTGFAADPRFSGAAQQQLEQEEAEARADAVLADALADAERRGREAALAEMANEGAACAALKLALRRLDEEMQEELASRMAETVALLCEEALAPLALDREALQSRCVTAAGHVGEGIIDASLRLNPEDIALLDSDFASTWHIVPDPGLERGTVMFDTPEGAVRDGPGEWRAALQEALGLC</sequence>
<evidence type="ECO:0008006" key="3">
    <source>
        <dbReference type="Google" id="ProtNLM"/>
    </source>
</evidence>
<dbReference type="Proteomes" id="UP000309389">
    <property type="component" value="Unassembled WGS sequence"/>
</dbReference>
<evidence type="ECO:0000313" key="2">
    <source>
        <dbReference type="Proteomes" id="UP000309389"/>
    </source>
</evidence>
<evidence type="ECO:0000313" key="1">
    <source>
        <dbReference type="EMBL" id="TIX51530.1"/>
    </source>
</evidence>
<gene>
    <name evidence="1" type="ORF">E5222_03495</name>
</gene>
<proteinExistence type="predicted"/>
<dbReference type="RefSeq" id="WP_136692316.1">
    <property type="nucleotide sequence ID" value="NZ_SSHH01000001.1"/>
</dbReference>
<dbReference type="AlphaFoldDB" id="A0A4T3F934"/>
<protein>
    <recommendedName>
        <fullName evidence="3">Flagellar assembly protein FliH/Type III secretion system HrpE domain-containing protein</fullName>
    </recommendedName>
</protein>
<accession>A0A4T3F934</accession>
<comment type="caution">
    <text evidence="1">The sequence shown here is derived from an EMBL/GenBank/DDBJ whole genome shotgun (WGS) entry which is preliminary data.</text>
</comment>